<dbReference type="RefSeq" id="WP_090254475.1">
    <property type="nucleotide sequence ID" value="NZ_FMTL01000003.1"/>
</dbReference>
<keyword evidence="1" id="KW-1133">Transmembrane helix</keyword>
<comment type="caution">
    <text evidence="2">The sequence shown here is derived from an EMBL/GenBank/DDBJ whole genome shotgun (WGS) entry which is preliminary data.</text>
</comment>
<evidence type="ECO:0000313" key="2">
    <source>
        <dbReference type="EMBL" id="SCW76292.1"/>
    </source>
</evidence>
<proteinExistence type="predicted"/>
<dbReference type="AlphaFoldDB" id="A0AB37ZAY5"/>
<feature type="transmembrane region" description="Helical" evidence="1">
    <location>
        <begin position="31"/>
        <end position="51"/>
    </location>
</feature>
<dbReference type="EMBL" id="FMTL01000003">
    <property type="protein sequence ID" value="SCW76292.1"/>
    <property type="molecule type" value="Genomic_DNA"/>
</dbReference>
<evidence type="ECO:0000256" key="1">
    <source>
        <dbReference type="SAM" id="Phobius"/>
    </source>
</evidence>
<accession>A0AB37ZAY5</accession>
<protein>
    <recommendedName>
        <fullName evidence="4">DUF4199 domain-containing protein</fullName>
    </recommendedName>
</protein>
<name>A0AB37ZAY5_9PSED</name>
<evidence type="ECO:0000313" key="3">
    <source>
        <dbReference type="Proteomes" id="UP000242418"/>
    </source>
</evidence>
<reference evidence="2 3" key="1">
    <citation type="submission" date="2016-10" db="EMBL/GenBank/DDBJ databases">
        <authorList>
            <person name="Varghese N."/>
            <person name="Submissions S."/>
        </authorList>
    </citation>
    <scope>NUCLEOTIDE SEQUENCE [LARGE SCALE GENOMIC DNA]</scope>
    <source>
        <strain evidence="2 3">DSM 17833</strain>
    </source>
</reference>
<keyword evidence="1" id="KW-0812">Transmembrane</keyword>
<dbReference type="Proteomes" id="UP000242418">
    <property type="component" value="Unassembled WGS sequence"/>
</dbReference>
<feature type="transmembrane region" description="Helical" evidence="1">
    <location>
        <begin position="120"/>
        <end position="141"/>
    </location>
</feature>
<evidence type="ECO:0008006" key="4">
    <source>
        <dbReference type="Google" id="ProtNLM"/>
    </source>
</evidence>
<gene>
    <name evidence="2" type="ORF">SAMN05216370_3302</name>
</gene>
<feature type="transmembrane region" description="Helical" evidence="1">
    <location>
        <begin position="63"/>
        <end position="86"/>
    </location>
</feature>
<keyword evidence="3" id="KW-1185">Reference proteome</keyword>
<sequence length="146" mass="16385">MKYVFLTIWAVLFLPLGGFASLGLWRSPGSYQRYLLIAGVAYAAVCSFKLIQEGYRSRALFGSSNVGFWLCLLLLPLCLLPLYGAYETWLQGIYVPNSSGRKTYLSSLLLEGLQALVGHWGPIIALLVFGLGMMFFLLGMIRQYRR</sequence>
<keyword evidence="1" id="KW-0472">Membrane</keyword>
<organism evidence="2 3">
    <name type="scientific">Pseudomonas peli</name>
    <dbReference type="NCBI Taxonomy" id="592361"/>
    <lineage>
        <taxon>Bacteria</taxon>
        <taxon>Pseudomonadati</taxon>
        <taxon>Pseudomonadota</taxon>
        <taxon>Gammaproteobacteria</taxon>
        <taxon>Pseudomonadales</taxon>
        <taxon>Pseudomonadaceae</taxon>
        <taxon>Pseudomonas</taxon>
    </lineage>
</organism>